<name>X0SF30_9ZZZZ</name>
<dbReference type="AlphaFoldDB" id="X0SF30"/>
<dbReference type="EMBL" id="BARS01003230">
    <property type="protein sequence ID" value="GAF79614.1"/>
    <property type="molecule type" value="Genomic_DNA"/>
</dbReference>
<reference evidence="1" key="1">
    <citation type="journal article" date="2014" name="Front. Microbiol.">
        <title>High frequency of phylogenetically diverse reductive dehalogenase-homologous genes in deep subseafloor sedimentary metagenomes.</title>
        <authorList>
            <person name="Kawai M."/>
            <person name="Futagami T."/>
            <person name="Toyoda A."/>
            <person name="Takaki Y."/>
            <person name="Nishi S."/>
            <person name="Hori S."/>
            <person name="Arai W."/>
            <person name="Tsubouchi T."/>
            <person name="Morono Y."/>
            <person name="Uchiyama I."/>
            <person name="Ito T."/>
            <person name="Fujiyama A."/>
            <person name="Inagaki F."/>
            <person name="Takami H."/>
        </authorList>
    </citation>
    <scope>NUCLEOTIDE SEQUENCE</scope>
    <source>
        <strain evidence="1">Expedition CK06-06</strain>
    </source>
</reference>
<comment type="caution">
    <text evidence="1">The sequence shown here is derived from an EMBL/GenBank/DDBJ whole genome shotgun (WGS) entry which is preliminary data.</text>
</comment>
<sequence>MPDDNKEKNIDVIFTSPAILNSISHTKDSGLRLGFLTNELTKEEKFIVISQMQKFGYLLFKPNEIQDKDIPTAQIEDKNKTPSKRLRAALNVLWRQTNSNTDFEIFYRQKMEKFIDMIKTRLD</sequence>
<accession>X0SF30</accession>
<evidence type="ECO:0000313" key="1">
    <source>
        <dbReference type="EMBL" id="GAF79614.1"/>
    </source>
</evidence>
<protein>
    <submittedName>
        <fullName evidence="1">Uncharacterized protein</fullName>
    </submittedName>
</protein>
<proteinExistence type="predicted"/>
<organism evidence="1">
    <name type="scientific">marine sediment metagenome</name>
    <dbReference type="NCBI Taxonomy" id="412755"/>
    <lineage>
        <taxon>unclassified sequences</taxon>
        <taxon>metagenomes</taxon>
        <taxon>ecological metagenomes</taxon>
    </lineage>
</organism>
<gene>
    <name evidence="1" type="ORF">S01H1_06234</name>
</gene>